<dbReference type="STRING" id="75743.A0A401PY03"/>
<comment type="caution">
    <text evidence="13">The sequence shown here is derived from an EMBL/GenBank/DDBJ whole genome shotgun (WGS) entry which is preliminary data.</text>
</comment>
<dbReference type="InterPro" id="IPR050525">
    <property type="entry name" value="ECM_Assembly_Org"/>
</dbReference>
<evidence type="ECO:0000256" key="8">
    <source>
        <dbReference type="ARBA" id="ARBA00023157"/>
    </source>
</evidence>
<dbReference type="FunFam" id="2.60.40.10:FF:001442">
    <property type="entry name" value="von Willebrand factor A domain containing 1"/>
    <property type="match status" value="1"/>
</dbReference>
<dbReference type="InterPro" id="IPR003961">
    <property type="entry name" value="FN3_dom"/>
</dbReference>
<dbReference type="PANTHER" id="PTHR24020">
    <property type="entry name" value="COLLAGEN ALPHA"/>
    <property type="match status" value="1"/>
</dbReference>
<gene>
    <name evidence="13" type="ORF">scyTo_0018545</name>
</gene>
<comment type="function">
    <text evidence="10">Promotes matrix assembly. Involved in the organization of skeletal muscles and in the formation of neuromuscular junctions.</text>
</comment>
<dbReference type="Proteomes" id="UP000288216">
    <property type="component" value="Unassembled WGS sequence"/>
</dbReference>
<evidence type="ECO:0000256" key="10">
    <source>
        <dbReference type="ARBA" id="ARBA00046169"/>
    </source>
</evidence>
<dbReference type="AlphaFoldDB" id="A0A401PY03"/>
<feature type="non-terminal residue" evidence="13">
    <location>
        <position position="397"/>
    </location>
</feature>
<dbReference type="PRINTS" id="PR00453">
    <property type="entry name" value="VWFADOMAIN"/>
</dbReference>
<evidence type="ECO:0000259" key="11">
    <source>
        <dbReference type="PROSITE" id="PS50234"/>
    </source>
</evidence>
<protein>
    <recommendedName>
        <fullName evidence="9">von Willebrand factor A domain-containing protein 1</fullName>
    </recommendedName>
</protein>
<dbReference type="CDD" id="cd00063">
    <property type="entry name" value="FN3"/>
    <property type="match status" value="1"/>
</dbReference>
<keyword evidence="2" id="KW-0964">Secreted</keyword>
<dbReference type="SMART" id="SM00327">
    <property type="entry name" value="VWA"/>
    <property type="match status" value="1"/>
</dbReference>
<evidence type="ECO:0000256" key="2">
    <source>
        <dbReference type="ARBA" id="ARBA00022525"/>
    </source>
</evidence>
<keyword evidence="5" id="KW-0732">Signal</keyword>
<dbReference type="OMA" id="DAQCNTT"/>
<comment type="subcellular location">
    <subcellularLocation>
        <location evidence="1">Secreted</location>
        <location evidence="1">Extracellular space</location>
        <location evidence="1">Extracellular matrix</location>
        <location evidence="1">Basement membrane</location>
    </subcellularLocation>
</comment>
<dbReference type="GO" id="GO:0005604">
    <property type="term" value="C:basement membrane"/>
    <property type="evidence" value="ECO:0007669"/>
    <property type="project" value="UniProtKB-SubCell"/>
</dbReference>
<keyword evidence="6" id="KW-0677">Repeat</keyword>
<dbReference type="InterPro" id="IPR013783">
    <property type="entry name" value="Ig-like_fold"/>
</dbReference>
<keyword evidence="8" id="KW-1015">Disulfide bond</keyword>
<keyword evidence="4" id="KW-0597">Phosphoprotein</keyword>
<evidence type="ECO:0000256" key="7">
    <source>
        <dbReference type="ARBA" id="ARBA00022869"/>
    </source>
</evidence>
<dbReference type="InterPro" id="IPR036116">
    <property type="entry name" value="FN3_sf"/>
</dbReference>
<evidence type="ECO:0000256" key="6">
    <source>
        <dbReference type="ARBA" id="ARBA00022737"/>
    </source>
</evidence>
<feature type="domain" description="VWFA" evidence="11">
    <location>
        <begin position="113"/>
        <end position="288"/>
    </location>
</feature>
<dbReference type="CDD" id="cd01472">
    <property type="entry name" value="vWA_collagen"/>
    <property type="match status" value="1"/>
</dbReference>
<accession>A0A401PY03</accession>
<keyword evidence="14" id="KW-1185">Reference proteome</keyword>
<keyword evidence="3" id="KW-0272">Extracellular matrix</keyword>
<reference evidence="13 14" key="1">
    <citation type="journal article" date="2018" name="Nat. Ecol. Evol.">
        <title>Shark genomes provide insights into elasmobranch evolution and the origin of vertebrates.</title>
        <authorList>
            <person name="Hara Y"/>
            <person name="Yamaguchi K"/>
            <person name="Onimaru K"/>
            <person name="Kadota M"/>
            <person name="Koyanagi M"/>
            <person name="Keeley SD"/>
            <person name="Tatsumi K"/>
            <person name="Tanaka K"/>
            <person name="Motone F"/>
            <person name="Kageyama Y"/>
            <person name="Nozu R"/>
            <person name="Adachi N"/>
            <person name="Nishimura O"/>
            <person name="Nakagawa R"/>
            <person name="Tanegashima C"/>
            <person name="Kiyatake I"/>
            <person name="Matsumoto R"/>
            <person name="Murakumo K"/>
            <person name="Nishida K"/>
            <person name="Terakita A"/>
            <person name="Kuratani S"/>
            <person name="Sato K"/>
            <person name="Hyodo S Kuraku.S."/>
        </authorList>
    </citation>
    <scope>NUCLEOTIDE SEQUENCE [LARGE SCALE GENOMIC DNA]</scope>
</reference>
<evidence type="ECO:0000313" key="14">
    <source>
        <dbReference type="Proteomes" id="UP000288216"/>
    </source>
</evidence>
<organism evidence="13 14">
    <name type="scientific">Scyliorhinus torazame</name>
    <name type="common">Cloudy catshark</name>
    <name type="synonym">Catulus torazame</name>
    <dbReference type="NCBI Taxonomy" id="75743"/>
    <lineage>
        <taxon>Eukaryota</taxon>
        <taxon>Metazoa</taxon>
        <taxon>Chordata</taxon>
        <taxon>Craniata</taxon>
        <taxon>Vertebrata</taxon>
        <taxon>Chondrichthyes</taxon>
        <taxon>Elasmobranchii</taxon>
        <taxon>Galeomorphii</taxon>
        <taxon>Galeoidea</taxon>
        <taxon>Carcharhiniformes</taxon>
        <taxon>Scyliorhinidae</taxon>
        <taxon>Scyliorhinus</taxon>
    </lineage>
</organism>
<proteinExistence type="predicted"/>
<dbReference type="Gene3D" id="2.60.40.10">
    <property type="entry name" value="Immunoglobulins"/>
    <property type="match status" value="1"/>
</dbReference>
<evidence type="ECO:0000313" key="13">
    <source>
        <dbReference type="EMBL" id="GCB78024.1"/>
    </source>
</evidence>
<dbReference type="PROSITE" id="PS50853">
    <property type="entry name" value="FN3"/>
    <property type="match status" value="1"/>
</dbReference>
<evidence type="ECO:0000256" key="1">
    <source>
        <dbReference type="ARBA" id="ARBA00004302"/>
    </source>
</evidence>
<dbReference type="InterPro" id="IPR002035">
    <property type="entry name" value="VWF_A"/>
</dbReference>
<dbReference type="OrthoDB" id="9949424at2759"/>
<feature type="domain" description="Fibronectin type-III" evidence="12">
    <location>
        <begin position="293"/>
        <end position="383"/>
    </location>
</feature>
<dbReference type="EMBL" id="BFAA01013027">
    <property type="protein sequence ID" value="GCB78024.1"/>
    <property type="molecule type" value="Genomic_DNA"/>
</dbReference>
<evidence type="ECO:0000259" key="12">
    <source>
        <dbReference type="PROSITE" id="PS50853"/>
    </source>
</evidence>
<evidence type="ECO:0000256" key="5">
    <source>
        <dbReference type="ARBA" id="ARBA00022729"/>
    </source>
</evidence>
<dbReference type="SUPFAM" id="SSF49265">
    <property type="entry name" value="Fibronectin type III"/>
    <property type="match status" value="1"/>
</dbReference>
<evidence type="ECO:0000256" key="9">
    <source>
        <dbReference type="ARBA" id="ARBA00029542"/>
    </source>
</evidence>
<dbReference type="PANTHER" id="PTHR24020:SF77">
    <property type="entry name" value="VON WILLEBRAND FACTOR A DOMAIN-CONTAINING PROTEIN 1"/>
    <property type="match status" value="1"/>
</dbReference>
<dbReference type="Pfam" id="PF00041">
    <property type="entry name" value="fn3"/>
    <property type="match status" value="1"/>
</dbReference>
<keyword evidence="7" id="KW-0084">Basement membrane</keyword>
<feature type="non-terminal residue" evidence="13">
    <location>
        <position position="1"/>
    </location>
</feature>
<dbReference type="PROSITE" id="PS50234">
    <property type="entry name" value="VWFA"/>
    <property type="match status" value="1"/>
</dbReference>
<evidence type="ECO:0000256" key="4">
    <source>
        <dbReference type="ARBA" id="ARBA00022553"/>
    </source>
</evidence>
<sequence length="397" mass="44007">RNFHVVQALKLSPQSLGGGDCSDHGRGSLIGAREVFPFPWPLFQFGAAGQNVNKKKRGWGGGNYTHSGFLPDSGAATAMPALRAISLQSLLLAVCILHRTAGAEHPIDDAQGDLLFLMDSSGSILPYEFGQLKMFVVDLLEPFTISPSDVQVSFMHISDHPMVEFPFNKYTSSTDLQRALQSMDQKLGDTNTGKALTYAKDTMFTQKAGARADVPKVLVWLTDGISSDDISEPTQILKDLGVTIFIVSTGRGNYIELKAAASEPSERRLYYVDPDDIDVITEELRNEILEIIRTKKLRALDITASSFRLLWPKLLSSDTDYYLIEYTLLAEPLRKSWKTVTGDETSVMLRELLPETTYEVKLTPISNSNYHKSLVTKVTTLEDEISPQIILISDSRP</sequence>
<evidence type="ECO:0000256" key="3">
    <source>
        <dbReference type="ARBA" id="ARBA00022530"/>
    </source>
</evidence>
<dbReference type="Pfam" id="PF00092">
    <property type="entry name" value="VWA"/>
    <property type="match status" value="1"/>
</dbReference>
<dbReference type="Gene3D" id="3.40.50.410">
    <property type="entry name" value="von Willebrand factor, type A domain"/>
    <property type="match status" value="1"/>
</dbReference>
<dbReference type="InterPro" id="IPR036465">
    <property type="entry name" value="vWFA_dom_sf"/>
</dbReference>
<name>A0A401PY03_SCYTO</name>
<dbReference type="SUPFAM" id="SSF53300">
    <property type="entry name" value="vWA-like"/>
    <property type="match status" value="1"/>
</dbReference>